<dbReference type="EMBL" id="LN902841">
    <property type="protein sequence ID" value="CDS40329.1"/>
    <property type="molecule type" value="Genomic_DNA"/>
</dbReference>
<reference evidence="1" key="2">
    <citation type="submission" date="2015-11" db="EMBL/GenBank/DDBJ databases">
        <authorList>
            <person name="Zhang Y."/>
            <person name="Guo Z."/>
        </authorList>
    </citation>
    <scope>NUCLEOTIDE SEQUENCE</scope>
</reference>
<dbReference type="Proteomes" id="UP000017246">
    <property type="component" value="Unassembled WGS sequence"/>
</dbReference>
<evidence type="ECO:0000313" key="2">
    <source>
        <dbReference type="Proteomes" id="UP000017246"/>
    </source>
</evidence>
<protein>
    <submittedName>
        <fullName evidence="1">Expressed protein</fullName>
    </submittedName>
</protein>
<accession>A0A068YDB4</accession>
<reference evidence="1" key="1">
    <citation type="journal article" date="2013" name="Nature">
        <title>The genomes of four tapeworm species reveal adaptations to parasitism.</title>
        <authorList>
            <person name="Tsai I.J."/>
            <person name="Zarowiecki M."/>
            <person name="Holroyd N."/>
            <person name="Garciarrubio A."/>
            <person name="Sanchez-Flores A."/>
            <person name="Brooks K.L."/>
            <person name="Tracey A."/>
            <person name="Bobes R.J."/>
            <person name="Fragoso G."/>
            <person name="Sciutto E."/>
            <person name="Aslett M."/>
            <person name="Beasley H."/>
            <person name="Bennett H.M."/>
            <person name="Cai J."/>
            <person name="Camicia F."/>
            <person name="Clark R."/>
            <person name="Cucher M."/>
            <person name="De Silva N."/>
            <person name="Day T.A."/>
            <person name="Deplazes P."/>
            <person name="Estrada K."/>
            <person name="Fernandez C."/>
            <person name="Holland P.W."/>
            <person name="Hou J."/>
            <person name="Hu S."/>
            <person name="Huckvale T."/>
            <person name="Hung S.S."/>
            <person name="Kamenetzky L."/>
            <person name="Keane J.A."/>
            <person name="Kiss F."/>
            <person name="Koziol U."/>
            <person name="Lambert O."/>
            <person name="Liu K."/>
            <person name="Luo X."/>
            <person name="Luo Y."/>
            <person name="Macchiaroli N."/>
            <person name="Nichol S."/>
            <person name="Paps J."/>
            <person name="Parkinson J."/>
            <person name="Pouchkina-Stantcheva N."/>
            <person name="Riddiford N."/>
            <person name="Rosenzvit M."/>
            <person name="Salinas G."/>
            <person name="Wasmuth J.D."/>
            <person name="Zamanian M."/>
            <person name="Zheng Y."/>
            <person name="Cai X."/>
            <person name="Soberon X."/>
            <person name="Olson P.D."/>
            <person name="Laclette J.P."/>
            <person name="Brehm K."/>
            <person name="Berriman M."/>
            <person name="Garciarrubio A."/>
            <person name="Bobes R.J."/>
            <person name="Fragoso G."/>
            <person name="Sanchez-Flores A."/>
            <person name="Estrada K."/>
            <person name="Cevallos M.A."/>
            <person name="Morett E."/>
            <person name="Gonzalez V."/>
            <person name="Portillo T."/>
            <person name="Ochoa-Leyva A."/>
            <person name="Jose M.V."/>
            <person name="Sciutto E."/>
            <person name="Landa A."/>
            <person name="Jimenez L."/>
            <person name="Valdes V."/>
            <person name="Carrero J.C."/>
            <person name="Larralde C."/>
            <person name="Morales-Montor J."/>
            <person name="Limon-Lason J."/>
            <person name="Soberon X."/>
            <person name="Laclette J.P."/>
        </authorList>
    </citation>
    <scope>NUCLEOTIDE SEQUENCE [LARGE SCALE GENOMIC DNA]</scope>
</reference>
<organism evidence="1 2">
    <name type="scientific">Echinococcus multilocularis</name>
    <name type="common">Fox tapeworm</name>
    <dbReference type="NCBI Taxonomy" id="6211"/>
    <lineage>
        <taxon>Eukaryota</taxon>
        <taxon>Metazoa</taxon>
        <taxon>Spiralia</taxon>
        <taxon>Lophotrochozoa</taxon>
        <taxon>Platyhelminthes</taxon>
        <taxon>Cestoda</taxon>
        <taxon>Eucestoda</taxon>
        <taxon>Cyclophyllidea</taxon>
        <taxon>Taeniidae</taxon>
        <taxon>Echinococcus</taxon>
    </lineage>
</organism>
<gene>
    <name evidence="1" type="ORF">EmuJ_000790500</name>
</gene>
<sequence length="126" mass="14589">MTPPSLKYHPITTKRLDVGSHRTPSQHYRPTSNQIMPKRSSIWKADMLTTNHGLKPPTGVLRYSAPKNKAQRNDLFINNPRRVTIPDFCCKSFNERKRDKVEKCIYKLFNGASLLIKRLIHALHLP</sequence>
<proteinExistence type="predicted"/>
<dbReference type="AlphaFoldDB" id="A0A068YDB4"/>
<name>A0A068YDB4_ECHMU</name>
<evidence type="ECO:0000313" key="1">
    <source>
        <dbReference type="EMBL" id="CDS40329.1"/>
    </source>
</evidence>
<keyword evidence="2" id="KW-1185">Reference proteome</keyword>